<dbReference type="Proteomes" id="UP000265520">
    <property type="component" value="Unassembled WGS sequence"/>
</dbReference>
<organism evidence="1 2">
    <name type="scientific">Trifolium medium</name>
    <dbReference type="NCBI Taxonomy" id="97028"/>
    <lineage>
        <taxon>Eukaryota</taxon>
        <taxon>Viridiplantae</taxon>
        <taxon>Streptophyta</taxon>
        <taxon>Embryophyta</taxon>
        <taxon>Tracheophyta</taxon>
        <taxon>Spermatophyta</taxon>
        <taxon>Magnoliopsida</taxon>
        <taxon>eudicotyledons</taxon>
        <taxon>Gunneridae</taxon>
        <taxon>Pentapetalae</taxon>
        <taxon>rosids</taxon>
        <taxon>fabids</taxon>
        <taxon>Fabales</taxon>
        <taxon>Fabaceae</taxon>
        <taxon>Papilionoideae</taxon>
        <taxon>50 kb inversion clade</taxon>
        <taxon>NPAAA clade</taxon>
        <taxon>Hologalegina</taxon>
        <taxon>IRL clade</taxon>
        <taxon>Trifolieae</taxon>
        <taxon>Trifolium</taxon>
    </lineage>
</organism>
<reference evidence="1 2" key="1">
    <citation type="journal article" date="2018" name="Front. Plant Sci.">
        <title>Red Clover (Trifolium pratense) and Zigzag Clover (T. medium) - A Picture of Genomic Similarities and Differences.</title>
        <authorList>
            <person name="Dluhosova J."/>
            <person name="Istvanek J."/>
            <person name="Nedelnik J."/>
            <person name="Repkova J."/>
        </authorList>
    </citation>
    <scope>NUCLEOTIDE SEQUENCE [LARGE SCALE GENOMIC DNA]</scope>
    <source>
        <strain evidence="2">cv. 10/8</strain>
        <tissue evidence="1">Leaf</tissue>
    </source>
</reference>
<dbReference type="EMBL" id="LXQA010985241">
    <property type="protein sequence ID" value="MCI79977.1"/>
    <property type="molecule type" value="Genomic_DNA"/>
</dbReference>
<evidence type="ECO:0000313" key="1">
    <source>
        <dbReference type="EMBL" id="MCI79977.1"/>
    </source>
</evidence>
<protein>
    <submittedName>
        <fullName evidence="1">Uncharacterized protein</fullName>
    </submittedName>
</protein>
<sequence length="66" mass="7311">MKNHLKPLFIRAKVKNVGVNKVLIDGGAAVNLVPHSLLNKIGKYDTDHHSHNIVLSNYEGKSGHSW</sequence>
<name>A0A392UVX9_9FABA</name>
<dbReference type="AlphaFoldDB" id="A0A392UVX9"/>
<accession>A0A392UVX9</accession>
<keyword evidence="2" id="KW-1185">Reference proteome</keyword>
<proteinExistence type="predicted"/>
<evidence type="ECO:0000313" key="2">
    <source>
        <dbReference type="Proteomes" id="UP000265520"/>
    </source>
</evidence>
<feature type="non-terminal residue" evidence="1">
    <location>
        <position position="66"/>
    </location>
</feature>
<comment type="caution">
    <text evidence="1">The sequence shown here is derived from an EMBL/GenBank/DDBJ whole genome shotgun (WGS) entry which is preliminary data.</text>
</comment>